<name>A0A9P6PN76_9FUNG</name>
<dbReference type="Pfam" id="PF09169">
    <property type="entry name" value="BRCA-2_helical"/>
    <property type="match status" value="1"/>
</dbReference>
<keyword evidence="6" id="KW-1185">Reference proteome</keyword>
<dbReference type="InterPro" id="IPR015252">
    <property type="entry name" value="BRCA2_hlx"/>
</dbReference>
<sequence>MNFIETPIRHGSGQRSPALRTPNDEAVTPIQPSPTRRYSFSGQDSPYNRTPPTPTSAATRRALINDISLCTEAVSSLADSPSLKVEWSQSLETPVKKGECKTPTSVVIQRLRGIPTAPSLDDQPPPVTIEGWSTSLETPPRKTSSTANAVEEIGISDSVLDKLRGMPAKDSILRGRRRTSTPSQDGSFYSATESLVVADDDYQHQAGSNGLEKGTQEFVLAGEDEDTVLYGGSSHLLASSDPGLDDNCSSTFSMPAVVGMALPNSLVRELEQETDDSPSPVLLSPIIPDSQSDFFDGITSAEINSALLSKSDEIPRHITQHEQDLKTPEDQRTSMATWSVENAARPFGGFRSASGKASFKISSERLQAASRLFDEPARVSPEYQDRADGQLHIDSQDLDIENTHLDPWSSPIPGKDVIRATNHDEGQNAQQWSQSREYQKPIGVNSDDDFADVRFSQLDDDFTRILDSTPKTRWSQNIIKAEELCPVKNMDNWLSTSAAMFGDEPELEYPGDCASRHAEPPSFAGGGFSSASGKKLAPTSKATLARIANLFEMDDNLDEASMARDCQDNFDLPRTFGGFQSAGGKTLPSVSKAARDRAELFLQDGSVSDGEQGSVNKHLVAPMSPSSVASAQPHPPLEFGGFASGNGRKLAPVAKEQLEKWSKQFAQDEDSYTAHQTARELVRAPSSALPSAPPSAPPPGTNQFGGFASGSGRALAPISKAAQARALSVLEVDAPVPVASTSHAVSSRSTYSGSKPLMATSVPQSFDTLASKDTAPARPPKPPTVSSHMHKLKLKSMRARSARTSFPLTGVLGPASQSKNPFKPPLMFKSPLKPDNTTTEATTDTLSRPGEGSSGLDEHTERVSPTKQSTLVKKSIGARRSLHPQARAIPPQQNAPVPVTATAMAPAPSYRTLFNLKANGDRTTFRDTLGLPRRYSARDLEEMGVALDVIEMTLNSARTYVFGSWSAFNAYNDLVAQGANKDLFSMTWVENHYGLIVWKLACYIRSWPQYFFPPDTQQSSWLSPAKVLEQLAYRYEREINRAERPALRKIVEGDEPAAKHMVLAVAAISKEYSEEAKKEVMKVSVTDGWYVLSASLDVCLVRAVEKGKLKVGSKVHICRAVLTGAENGVAILEAASNYNSSSVAIVLQANYTRLARWNTKLGFQKEPLIWTTRLQNITPEGGLIPGLDVVVLRKYPIMYLETLSDGATKVRRTAKEEERAVEAHQEKLEKRYQDMVQEIEKAYLGTEEGRDPSKIQAEIESRATEIQAVAGARNVMPFFTIRVGNYPNAGTCSGDNDYDEHGRQRQEALITFWHQDNAPYHEGQRVRITALNAKSLSREYGFESMVQIASTRMTTVLEMPTDPESLLLTNYRPREIVACADVRQLYQGAEADLAVIIIAIGQRVVNSNKIYFIVTDPSRHLLLVEYQLSAASISIPDETVLPSFLKCHSKIMMSNVRYKMTDQKLDLDIVMSLPGYTHITAVPTIDAAPTTVTGSTNVSSSAAIAGGALSSKVAASPLLSRWPVYAQSALQKLHELTSKNNDDKESNSGLEGEVSLLDLMAQANSILASMQPMI</sequence>
<dbReference type="Pfam" id="PF09103">
    <property type="entry name" value="BRCA-2_OB1"/>
    <property type="match status" value="1"/>
</dbReference>
<feature type="region of interest" description="Disordered" evidence="2">
    <location>
        <begin position="425"/>
        <end position="445"/>
    </location>
</feature>
<feature type="region of interest" description="Disordered" evidence="2">
    <location>
        <begin position="770"/>
        <end position="791"/>
    </location>
</feature>
<comment type="caution">
    <text evidence="5">The sequence shown here is derived from an EMBL/GenBank/DDBJ whole genome shotgun (WGS) entry which is preliminary data.</text>
</comment>
<dbReference type="PANTHER" id="PTHR11289">
    <property type="entry name" value="BREAST CANCER TYPE 2 SUSCEPTIBILITY PROTEIN BRCA2"/>
    <property type="match status" value="1"/>
</dbReference>
<dbReference type="Proteomes" id="UP000726737">
    <property type="component" value="Unassembled WGS sequence"/>
</dbReference>
<dbReference type="SUPFAM" id="SSF81872">
    <property type="entry name" value="BRCA2 helical domain"/>
    <property type="match status" value="1"/>
</dbReference>
<dbReference type="SUPFAM" id="SSF50249">
    <property type="entry name" value="Nucleic acid-binding proteins"/>
    <property type="match status" value="2"/>
</dbReference>
<evidence type="ECO:0000259" key="3">
    <source>
        <dbReference type="Pfam" id="PF09103"/>
    </source>
</evidence>
<evidence type="ECO:0000313" key="5">
    <source>
        <dbReference type="EMBL" id="KAG0249873.1"/>
    </source>
</evidence>
<feature type="domain" description="Breast cancer type 2 susceptibility protein helical" evidence="4">
    <location>
        <begin position="976"/>
        <end position="1041"/>
    </location>
</feature>
<feature type="region of interest" description="Disordered" evidence="2">
    <location>
        <begin position="682"/>
        <end position="708"/>
    </location>
</feature>
<feature type="region of interest" description="Disordered" evidence="2">
    <location>
        <begin position="1"/>
        <end position="56"/>
    </location>
</feature>
<gene>
    <name evidence="5" type="ORF">BG011_008857</name>
</gene>
<dbReference type="InterPro" id="IPR015187">
    <property type="entry name" value="BRCA2_OB_1"/>
</dbReference>
<feature type="domain" description="BRCA2 OB1" evidence="3">
    <location>
        <begin position="1045"/>
        <end position="1165"/>
    </location>
</feature>
<dbReference type="Gene3D" id="2.40.50.140">
    <property type="entry name" value="Nucleic acid-binding proteins"/>
    <property type="match status" value="2"/>
</dbReference>
<accession>A0A9P6PN76</accession>
<feature type="compositionally biased region" description="Polar residues" evidence="2">
    <location>
        <begin position="427"/>
        <end position="436"/>
    </location>
</feature>
<reference evidence="5" key="1">
    <citation type="journal article" date="2020" name="Fungal Divers.">
        <title>Resolving the Mortierellaceae phylogeny through synthesis of multi-gene phylogenetics and phylogenomics.</title>
        <authorList>
            <person name="Vandepol N."/>
            <person name="Liber J."/>
            <person name="Desiro A."/>
            <person name="Na H."/>
            <person name="Kennedy M."/>
            <person name="Barry K."/>
            <person name="Grigoriev I.V."/>
            <person name="Miller A.N."/>
            <person name="O'Donnell K."/>
            <person name="Stajich J.E."/>
            <person name="Bonito G."/>
        </authorList>
    </citation>
    <scope>NUCLEOTIDE SEQUENCE</scope>
    <source>
        <strain evidence="5">KOD948</strain>
    </source>
</reference>
<feature type="region of interest" description="Disordered" evidence="2">
    <location>
        <begin position="807"/>
        <end position="872"/>
    </location>
</feature>
<dbReference type="EMBL" id="JAAAJA010000754">
    <property type="protein sequence ID" value="KAG0249873.1"/>
    <property type="molecule type" value="Genomic_DNA"/>
</dbReference>
<keyword evidence="1" id="KW-0175">Coiled coil</keyword>
<evidence type="ECO:0000256" key="2">
    <source>
        <dbReference type="SAM" id="MobiDB-lite"/>
    </source>
</evidence>
<evidence type="ECO:0000313" key="6">
    <source>
        <dbReference type="Proteomes" id="UP000726737"/>
    </source>
</evidence>
<evidence type="ECO:0000256" key="1">
    <source>
        <dbReference type="SAM" id="Coils"/>
    </source>
</evidence>
<evidence type="ECO:0000259" key="4">
    <source>
        <dbReference type="Pfam" id="PF09169"/>
    </source>
</evidence>
<dbReference type="InterPro" id="IPR015525">
    <property type="entry name" value="BRCA2"/>
</dbReference>
<dbReference type="InterPro" id="IPR012340">
    <property type="entry name" value="NA-bd_OB-fold"/>
</dbReference>
<dbReference type="InterPro" id="IPR036315">
    <property type="entry name" value="BRCA2_hlx_sf"/>
</dbReference>
<proteinExistence type="predicted"/>
<protein>
    <submittedName>
        <fullName evidence="5">Uncharacterized protein</fullName>
    </submittedName>
</protein>
<feature type="coiled-coil region" evidence="1">
    <location>
        <begin position="1207"/>
        <end position="1234"/>
    </location>
</feature>
<feature type="compositionally biased region" description="Pro residues" evidence="2">
    <location>
        <begin position="691"/>
        <end position="700"/>
    </location>
</feature>
<dbReference type="GO" id="GO:0000724">
    <property type="term" value="P:double-strand break repair via homologous recombination"/>
    <property type="evidence" value="ECO:0007669"/>
    <property type="project" value="InterPro"/>
</dbReference>
<dbReference type="OrthoDB" id="21095at2759"/>
<dbReference type="GO" id="GO:0006355">
    <property type="term" value="P:regulation of DNA-templated transcription"/>
    <property type="evidence" value="ECO:0007669"/>
    <property type="project" value="TreeGrafter"/>
</dbReference>
<feature type="compositionally biased region" description="Polar residues" evidence="2">
    <location>
        <begin position="33"/>
        <end position="48"/>
    </location>
</feature>
<dbReference type="PANTHER" id="PTHR11289:SF0">
    <property type="entry name" value="BREAST CANCER TYPE 2 SUSCEPTIBILITY PROTEIN"/>
    <property type="match status" value="1"/>
</dbReference>
<organism evidence="5 6">
    <name type="scientific">Mortierella polycephala</name>
    <dbReference type="NCBI Taxonomy" id="41804"/>
    <lineage>
        <taxon>Eukaryota</taxon>
        <taxon>Fungi</taxon>
        <taxon>Fungi incertae sedis</taxon>
        <taxon>Mucoromycota</taxon>
        <taxon>Mortierellomycotina</taxon>
        <taxon>Mortierellomycetes</taxon>
        <taxon>Mortierellales</taxon>
        <taxon>Mortierellaceae</taxon>
        <taxon>Mortierella</taxon>
    </lineage>
</organism>